<proteinExistence type="predicted"/>
<reference evidence="1 2" key="1">
    <citation type="submission" date="2016-07" db="EMBL/GenBank/DDBJ databases">
        <title>Comparative genomics of the Campylobacter concisus group.</title>
        <authorList>
            <person name="Miller W.G."/>
            <person name="Yee E."/>
            <person name="Chapman M.H."/>
            <person name="Huynh S."/>
            <person name="Bono J.L."/>
            <person name="On S.L.W."/>
            <person name="StLeger J."/>
            <person name="Foster G."/>
            <person name="Parker C.T."/>
        </authorList>
    </citation>
    <scope>NUCLEOTIDE SEQUENCE [LARGE SCALE GENOMIC DNA]</scope>
    <source>
        <strain evidence="1 2">ATCC 33238</strain>
    </source>
</reference>
<dbReference type="AlphaFoldDB" id="A0A6G5QLE7"/>
<dbReference type="KEGG" id="crx:CRECT_0811"/>
<accession>A0A6G5QLE7</accession>
<dbReference type="EMBL" id="CP012543">
    <property type="protein sequence ID" value="QCD46490.1"/>
    <property type="molecule type" value="Genomic_DNA"/>
</dbReference>
<evidence type="ECO:0000313" key="1">
    <source>
        <dbReference type="EMBL" id="QCD46490.1"/>
    </source>
</evidence>
<organism evidence="1 2">
    <name type="scientific">Campylobacter rectus</name>
    <name type="common">Wolinella recta</name>
    <dbReference type="NCBI Taxonomy" id="203"/>
    <lineage>
        <taxon>Bacteria</taxon>
        <taxon>Pseudomonadati</taxon>
        <taxon>Campylobacterota</taxon>
        <taxon>Epsilonproteobacteria</taxon>
        <taxon>Campylobacterales</taxon>
        <taxon>Campylobacteraceae</taxon>
        <taxon>Campylobacter</taxon>
    </lineage>
</organism>
<dbReference type="Proteomes" id="UP000502377">
    <property type="component" value="Chromosome"/>
</dbReference>
<protein>
    <submittedName>
        <fullName evidence="1">Uncharacterized protein</fullName>
    </submittedName>
</protein>
<gene>
    <name evidence="1" type="ORF">CRECT_0811</name>
</gene>
<sequence>MLFDIFFVLVLLKRRRAKNARVRKAVQSIEKAEKLAAKGEDAAARYLKFYAQDLKNPPENSREQTYKKLTSASNFTKIF</sequence>
<evidence type="ECO:0000313" key="2">
    <source>
        <dbReference type="Proteomes" id="UP000502377"/>
    </source>
</evidence>
<name>A0A6G5QLE7_CAMRE</name>